<name>A0A8S5S2L9_9CAUD</name>
<evidence type="ECO:0000256" key="3">
    <source>
        <dbReference type="ARBA" id="ARBA00023163"/>
    </source>
</evidence>
<protein>
    <submittedName>
        <fullName evidence="5">AraC-type DNA-binding domain-containing protein</fullName>
    </submittedName>
</protein>
<dbReference type="PROSITE" id="PS00041">
    <property type="entry name" value="HTH_ARAC_FAMILY_1"/>
    <property type="match status" value="1"/>
</dbReference>
<dbReference type="InterPro" id="IPR009057">
    <property type="entry name" value="Homeodomain-like_sf"/>
</dbReference>
<dbReference type="Gene3D" id="1.10.10.60">
    <property type="entry name" value="Homeodomain-like"/>
    <property type="match status" value="2"/>
</dbReference>
<proteinExistence type="predicted"/>
<evidence type="ECO:0000256" key="2">
    <source>
        <dbReference type="ARBA" id="ARBA00023125"/>
    </source>
</evidence>
<dbReference type="InterPro" id="IPR018062">
    <property type="entry name" value="HTH_AraC-typ_CS"/>
</dbReference>
<dbReference type="GO" id="GO:0043565">
    <property type="term" value="F:sequence-specific DNA binding"/>
    <property type="evidence" value="ECO:0007669"/>
    <property type="project" value="InterPro"/>
</dbReference>
<evidence type="ECO:0000256" key="1">
    <source>
        <dbReference type="ARBA" id="ARBA00023015"/>
    </source>
</evidence>
<dbReference type="PANTHER" id="PTHR43280">
    <property type="entry name" value="ARAC-FAMILY TRANSCRIPTIONAL REGULATOR"/>
    <property type="match status" value="1"/>
</dbReference>
<accession>A0A8S5S2L9</accession>
<feature type="domain" description="HTH araC/xylS-type" evidence="4">
    <location>
        <begin position="188"/>
        <end position="286"/>
    </location>
</feature>
<dbReference type="GO" id="GO:0003700">
    <property type="term" value="F:DNA-binding transcription factor activity"/>
    <property type="evidence" value="ECO:0007669"/>
    <property type="project" value="InterPro"/>
</dbReference>
<dbReference type="SUPFAM" id="SSF46689">
    <property type="entry name" value="Homeodomain-like"/>
    <property type="match status" value="2"/>
</dbReference>
<sequence>MGQTQIIRELTPLSEQDSLYIIERNKEAFDFPLHSHDEFELNYIENARGAQRIIGDSVDEIEEYELILITGPNLVHTWQTHRCRSKKIREITIQFASNLLPRELLEKNQFQPIREMFDRAQKGLSFSLHTILKVRPLLNSLPHETEGFFSVISFFTLLYELSKDKNARELASTSFAQRTDDSRSRRIQQVEAFVESNYDKNISLKDVAAIANMSEYSFGRFFKAQTGRTFTDYLIGIRIGHAVRAMVSTSDTISEISYKCGFNNVSNFNRLFRKIKGYPPREFREFYKKRKVIL</sequence>
<reference evidence="5" key="1">
    <citation type="journal article" date="2021" name="Proc. Natl. Acad. Sci. U.S.A.">
        <title>A Catalog of Tens of Thousands of Viruses from Human Metagenomes Reveals Hidden Associations with Chronic Diseases.</title>
        <authorList>
            <person name="Tisza M.J."/>
            <person name="Buck C.B."/>
        </authorList>
    </citation>
    <scope>NUCLEOTIDE SEQUENCE</scope>
    <source>
        <strain evidence="5">CtBLh2</strain>
    </source>
</reference>
<dbReference type="Pfam" id="PF12833">
    <property type="entry name" value="HTH_18"/>
    <property type="match status" value="1"/>
</dbReference>
<keyword evidence="2 5" id="KW-0238">DNA-binding</keyword>
<keyword evidence="1" id="KW-0805">Transcription regulation</keyword>
<dbReference type="PANTHER" id="PTHR43280:SF27">
    <property type="entry name" value="TRANSCRIPTIONAL REGULATOR MTLR"/>
    <property type="match status" value="1"/>
</dbReference>
<keyword evidence="3" id="KW-0804">Transcription</keyword>
<dbReference type="InterPro" id="IPR020449">
    <property type="entry name" value="Tscrpt_reg_AraC-type_HTH"/>
</dbReference>
<evidence type="ECO:0000313" key="5">
    <source>
        <dbReference type="EMBL" id="DAF45252.1"/>
    </source>
</evidence>
<dbReference type="PRINTS" id="PR00032">
    <property type="entry name" value="HTHARAC"/>
</dbReference>
<dbReference type="InterPro" id="IPR018060">
    <property type="entry name" value="HTH_AraC"/>
</dbReference>
<dbReference type="SMART" id="SM00342">
    <property type="entry name" value="HTH_ARAC"/>
    <property type="match status" value="1"/>
</dbReference>
<dbReference type="PROSITE" id="PS01124">
    <property type="entry name" value="HTH_ARAC_FAMILY_2"/>
    <property type="match status" value="1"/>
</dbReference>
<evidence type="ECO:0000259" key="4">
    <source>
        <dbReference type="PROSITE" id="PS01124"/>
    </source>
</evidence>
<organism evidence="5">
    <name type="scientific">Siphoviridae sp. ctBLh2</name>
    <dbReference type="NCBI Taxonomy" id="2827803"/>
    <lineage>
        <taxon>Viruses</taxon>
        <taxon>Duplodnaviria</taxon>
        <taxon>Heunggongvirae</taxon>
        <taxon>Uroviricota</taxon>
        <taxon>Caudoviricetes</taxon>
    </lineage>
</organism>
<dbReference type="EMBL" id="BK032514">
    <property type="protein sequence ID" value="DAF45252.1"/>
    <property type="molecule type" value="Genomic_DNA"/>
</dbReference>